<proteinExistence type="predicted"/>
<reference evidence="2" key="2">
    <citation type="journal article" date="2014" name="PLoS Genet.">
        <title>Signature gene expression reveals novel clues to the molecular mechanisms of dimorphic transition in Penicillium marneffei.</title>
        <authorList>
            <person name="Yang E."/>
            <person name="Wang G."/>
            <person name="Cai J."/>
            <person name="Woo P.C."/>
            <person name="Lau S.K."/>
            <person name="Yuen K.-Y."/>
            <person name="Chow W.-N."/>
            <person name="Lin X."/>
        </authorList>
    </citation>
    <scope>NUCLEOTIDE SEQUENCE</scope>
    <source>
        <strain evidence="2">PM1</strain>
    </source>
</reference>
<dbReference type="InterPro" id="IPR029058">
    <property type="entry name" value="AB_hydrolase_fold"/>
</dbReference>
<gene>
    <name evidence="2" type="ORF">GQ26_0041510</name>
</gene>
<comment type="caution">
    <text evidence="2">The sequence shown here is derived from an EMBL/GenBank/DDBJ whole genome shotgun (WGS) entry which is preliminary data.</text>
</comment>
<organism evidence="2">
    <name type="scientific">Talaromyces marneffei PM1</name>
    <dbReference type="NCBI Taxonomy" id="1077442"/>
    <lineage>
        <taxon>Eukaryota</taxon>
        <taxon>Fungi</taxon>
        <taxon>Dikarya</taxon>
        <taxon>Ascomycota</taxon>
        <taxon>Pezizomycotina</taxon>
        <taxon>Eurotiomycetes</taxon>
        <taxon>Eurotiomycetidae</taxon>
        <taxon>Eurotiales</taxon>
        <taxon>Trichocomaceae</taxon>
        <taxon>Talaromyces</taxon>
        <taxon>Talaromyces sect. Talaromyces</taxon>
    </lineage>
</organism>
<dbReference type="EMBL" id="JPOX01000004">
    <property type="protein sequence ID" value="KFX51744.1"/>
    <property type="molecule type" value="Genomic_DNA"/>
</dbReference>
<dbReference type="Gene3D" id="3.40.50.1820">
    <property type="entry name" value="alpha/beta hydrolase"/>
    <property type="match status" value="1"/>
</dbReference>
<name>A0A093VP10_TALMA</name>
<protein>
    <submittedName>
        <fullName evidence="2">Protein PHYLLO, chloroplastic</fullName>
    </submittedName>
</protein>
<dbReference type="SUPFAM" id="SSF53474">
    <property type="entry name" value="alpha/beta-Hydrolases"/>
    <property type="match status" value="1"/>
</dbReference>
<accession>A0A093VP10</accession>
<sequence length="369" mass="40941">MSSTASSNSPKPTGQLSKNSENPDIVLSSPTLSLKMTESTPKLYTGEQLDEAAGFPTLYNYLPADPNKPLVVFIPGGGHNARVAYGGHEGYQEKDFFATAPNFRISDWGKQAAEVRHKIIEKHSLSKQVVLVGWSMGGRIVIPYSAHAHSLGIEVALFVSLAATPGIHGSRPPPLGVTNTAAGYLTATGIYKMFARQVQNQNEQWNNGKTIVPEDVYLRKYTGSTPVSLTGSNYRYDTESRQFLKDYWTSTEDAIVHQAEYCPMIATLGGTSPLDARHVITDQATWSFLLTRKLMHEIERYDMAKIVEKGNWNKLIDMVHSLPSQISYMIPGNHFFFMGEPGARKTAEVIVEHLEKANKFKREFEALLS</sequence>
<feature type="region of interest" description="Disordered" evidence="1">
    <location>
        <begin position="1"/>
        <end position="31"/>
    </location>
</feature>
<dbReference type="HOGENOM" id="CLU_706227_0_0_1"/>
<dbReference type="eggNOG" id="ENOG502RQ1Q">
    <property type="taxonomic scope" value="Eukaryota"/>
</dbReference>
<evidence type="ECO:0000313" key="2">
    <source>
        <dbReference type="EMBL" id="KFX51744.1"/>
    </source>
</evidence>
<reference key="1">
    <citation type="journal article" date="2014" name="PLoS Genet.">
        <title>Signature Gene Expression Reveals Novel Clues to the Molecular Mechanisms of Dimorphic Transition in Penicillium marneffei.</title>
        <authorList>
            <person name="Yang E."/>
            <person name="Wang G."/>
            <person name="Cai J."/>
            <person name="Woo P.C."/>
            <person name="Lau S.K."/>
            <person name="Yuen K.-Y."/>
            <person name="Chow W.-N."/>
            <person name="Lin X."/>
        </authorList>
    </citation>
    <scope>NUCLEOTIDE SEQUENCE [LARGE SCALE GENOMIC DNA]</scope>
    <source>
        <strain>PM1</strain>
    </source>
</reference>
<evidence type="ECO:0000256" key="1">
    <source>
        <dbReference type="SAM" id="MobiDB-lite"/>
    </source>
</evidence>
<dbReference type="AlphaFoldDB" id="A0A093VP10"/>